<sequence>MKNKLILFALLTNHITSSYELELSNLHKNVQTSVLGHTFLSTKKSINAYLSKTVEEVKELTFEDLQTKISTWIKNMLSDIKETDAKKLELEVTTDTVLKIKENPKNSREILENKILIMTALYESQVILENHSLEDLRYEGISDKPSRELLNKKFKNEIAYLVEFFYRVNEKVKLENEFTCVSKHIRAFSINDKCDVNTMKLKIRFITDHIGKKVPFIYDANCKLGVKEIFLGSFIGTPELWIYNGNVIQEPAIHICELRKYTGIHFVYGESEGLDSATFVSQLLYNDSEKKEFSDLMKKLVEKYKDKIIFSGEIKRYGFPDKDTLFTKITKEMVFDTMKLATFQEDSAQKIILGLINYLQTIDNYHEHESILTEHKIQKKSKKNTCSKKKNKKKILSSKHEIKKTLESEQEEKIVEEVDIDNVETIEESENAIIDNQDVRAVSDTEATRDEDQFTREIKSDSESATEEELAIETNEGDEVASDNRRAIHLSKEEKINLISNALLSKVEGKSIFKKDHMLSIISDWLKHTNLYDKVNKVNIKGSHVSFHINNMYVKFALPHGSSSDGASKNVMGKIAKQISRIKQESEKSSNN</sequence>
<name>A0A5C0UJV1_9PROT</name>
<dbReference type="RefSeq" id="WP_148972227.1">
    <property type="nucleotide sequence ID" value="NZ_CP043314.1"/>
</dbReference>
<protein>
    <submittedName>
        <fullName evidence="2">Uncharacterized protein</fullName>
    </submittedName>
</protein>
<dbReference type="Proteomes" id="UP000324924">
    <property type="component" value="Chromosome"/>
</dbReference>
<reference evidence="2 3" key="1">
    <citation type="submission" date="2019-08" db="EMBL/GenBank/DDBJ databases">
        <title>Highly reduced genomes of protist endosymbionts show evolutionary convergence.</title>
        <authorList>
            <person name="George E."/>
            <person name="Husnik F."/>
            <person name="Tashyreva D."/>
            <person name="Prokopchuk G."/>
            <person name="Horak A."/>
            <person name="Kwong W.K."/>
            <person name="Lukes J."/>
            <person name="Keeling P.J."/>
        </authorList>
    </citation>
    <scope>NUCLEOTIDE SEQUENCE [LARGE SCALE GENOMIC DNA]</scope>
    <source>
        <strain evidence="2">1604HC</strain>
    </source>
</reference>
<evidence type="ECO:0000313" key="3">
    <source>
        <dbReference type="Proteomes" id="UP000324924"/>
    </source>
</evidence>
<dbReference type="KEGG" id="nabu:FZC36_01475"/>
<dbReference type="AlphaFoldDB" id="A0A5C0UJV1"/>
<accession>A0A5C0UJV1</accession>
<keyword evidence="3" id="KW-1185">Reference proteome</keyword>
<dbReference type="EMBL" id="CP043314">
    <property type="protein sequence ID" value="QEK39104.1"/>
    <property type="molecule type" value="Genomic_DNA"/>
</dbReference>
<feature type="region of interest" description="Disordered" evidence="1">
    <location>
        <begin position="444"/>
        <end position="479"/>
    </location>
</feature>
<evidence type="ECO:0000313" key="2">
    <source>
        <dbReference type="EMBL" id="QEK39104.1"/>
    </source>
</evidence>
<proteinExistence type="predicted"/>
<feature type="compositionally biased region" description="Acidic residues" evidence="1">
    <location>
        <begin position="464"/>
        <end position="479"/>
    </location>
</feature>
<gene>
    <name evidence="2" type="ORF">FZC36_01475</name>
</gene>
<feature type="compositionally biased region" description="Basic and acidic residues" evidence="1">
    <location>
        <begin position="444"/>
        <end position="462"/>
    </location>
</feature>
<evidence type="ECO:0000256" key="1">
    <source>
        <dbReference type="SAM" id="MobiDB-lite"/>
    </source>
</evidence>
<organism evidence="2 3">
    <name type="scientific">Candidatus Nesciobacter abundans</name>
    <dbReference type="NCBI Taxonomy" id="2601668"/>
    <lineage>
        <taxon>Bacteria</taxon>
        <taxon>Pseudomonadati</taxon>
        <taxon>Pseudomonadota</taxon>
        <taxon>Alphaproteobacteria</taxon>
        <taxon>Holosporales</taxon>
        <taxon>Holosporaceae</taxon>
        <taxon>Candidatus Nesciobacter</taxon>
    </lineage>
</organism>